<dbReference type="OrthoDB" id="275783at2759"/>
<dbReference type="Pfam" id="PF02580">
    <property type="entry name" value="Tyr_Deacylase"/>
    <property type="match status" value="1"/>
</dbReference>
<evidence type="ECO:0000256" key="1">
    <source>
        <dbReference type="ARBA" id="ARBA00009673"/>
    </source>
</evidence>
<evidence type="ECO:0000256" key="2">
    <source>
        <dbReference type="ARBA" id="ARBA00013056"/>
    </source>
</evidence>
<protein>
    <recommendedName>
        <fullName evidence="3">D-aminoacyl-tRNA deacylase</fullName>
        <ecNumber evidence="2">3.1.1.96</ecNumber>
    </recommendedName>
    <alternativeName>
        <fullName evidence="4">Gly-tRNA(Ala) deacylase</fullName>
    </alternativeName>
</protein>
<comment type="catalytic activity">
    <reaction evidence="6">
        <text>a D-aminoacyl-tRNA + H2O = a tRNA + a D-alpha-amino acid + H(+)</text>
        <dbReference type="Rhea" id="RHEA:13953"/>
        <dbReference type="Rhea" id="RHEA-COMP:10123"/>
        <dbReference type="Rhea" id="RHEA-COMP:10124"/>
        <dbReference type="ChEBI" id="CHEBI:15377"/>
        <dbReference type="ChEBI" id="CHEBI:15378"/>
        <dbReference type="ChEBI" id="CHEBI:59871"/>
        <dbReference type="ChEBI" id="CHEBI:78442"/>
        <dbReference type="ChEBI" id="CHEBI:79333"/>
        <dbReference type="EC" id="3.1.1.96"/>
    </reaction>
</comment>
<evidence type="ECO:0000313" key="7">
    <source>
        <dbReference type="EMBL" id="KEY72095.1"/>
    </source>
</evidence>
<evidence type="ECO:0000256" key="3">
    <source>
        <dbReference type="ARBA" id="ARBA00020007"/>
    </source>
</evidence>
<dbReference type="GO" id="GO:0051500">
    <property type="term" value="F:D-tyrosyl-tRNA(Tyr) deacylase activity"/>
    <property type="evidence" value="ECO:0007669"/>
    <property type="project" value="TreeGrafter"/>
</dbReference>
<evidence type="ECO:0000256" key="5">
    <source>
        <dbReference type="ARBA" id="ARBA00047676"/>
    </source>
</evidence>
<proteinExistence type="inferred from homology"/>
<dbReference type="Proteomes" id="UP000028045">
    <property type="component" value="Unassembled WGS sequence"/>
</dbReference>
<evidence type="ECO:0000256" key="6">
    <source>
        <dbReference type="ARBA" id="ARBA00048018"/>
    </source>
</evidence>
<dbReference type="InterPro" id="IPR023509">
    <property type="entry name" value="DTD-like_sf"/>
</dbReference>
<dbReference type="PANTHER" id="PTHR10472">
    <property type="entry name" value="D-TYROSYL-TRNA TYR DEACYLASE"/>
    <property type="match status" value="1"/>
</dbReference>
<dbReference type="HOGENOM" id="CLU_076901_0_4_1"/>
<dbReference type="GO" id="GO:0005737">
    <property type="term" value="C:cytoplasm"/>
    <property type="evidence" value="ECO:0007669"/>
    <property type="project" value="InterPro"/>
</dbReference>
<dbReference type="EC" id="3.1.1.96" evidence="2"/>
<reference evidence="7 8" key="1">
    <citation type="journal article" date="2014" name="BMC Genomics">
        <title>Comparative genome sequencing reveals chemotype-specific gene clusters in the toxigenic black mold Stachybotrys.</title>
        <authorList>
            <person name="Semeiks J."/>
            <person name="Borek D."/>
            <person name="Otwinowski Z."/>
            <person name="Grishin N.V."/>
        </authorList>
    </citation>
    <scope>NUCLEOTIDE SEQUENCE [LARGE SCALE GENOMIC DNA]</scope>
    <source>
        <strain evidence="8">CBS 109288 / IBT 7711</strain>
    </source>
</reference>
<organism evidence="7 8">
    <name type="scientific">Stachybotrys chartarum (strain CBS 109288 / IBT 7711)</name>
    <name type="common">Toxic black mold</name>
    <name type="synonym">Stilbospora chartarum</name>
    <dbReference type="NCBI Taxonomy" id="1280523"/>
    <lineage>
        <taxon>Eukaryota</taxon>
        <taxon>Fungi</taxon>
        <taxon>Dikarya</taxon>
        <taxon>Ascomycota</taxon>
        <taxon>Pezizomycotina</taxon>
        <taxon>Sordariomycetes</taxon>
        <taxon>Hypocreomycetidae</taxon>
        <taxon>Hypocreales</taxon>
        <taxon>Stachybotryaceae</taxon>
        <taxon>Stachybotrys</taxon>
    </lineage>
</organism>
<dbReference type="AlphaFoldDB" id="A0A084B3G6"/>
<sequence length="205" mass="22571">PHSIVGLVPHRTVFEHTANRFRAILQRVLSASVTVDNEVISSIGKGILVFAAVAPGDTKKDVDTLANKVLKMRLWDDETGGRVSVVWYGYDPVGPLFCTPTSLKRSAWRLTCGLSVSQFTLLASTKKGTKPNFQGAANPEQAKLLYESFVNKVKEGYDPSKVKDGRFQAMMEVALVNDGPVSRGYVQHRLAVRMPIAAWLMALLR</sequence>
<dbReference type="SUPFAM" id="SSF69500">
    <property type="entry name" value="DTD-like"/>
    <property type="match status" value="1"/>
</dbReference>
<dbReference type="InterPro" id="IPR003732">
    <property type="entry name" value="Daa-tRNA_deacyls_DTD"/>
</dbReference>
<name>A0A084B3G6_STACB</name>
<comment type="similarity">
    <text evidence="1">Belongs to the DTD family.</text>
</comment>
<evidence type="ECO:0000256" key="4">
    <source>
        <dbReference type="ARBA" id="ARBA00032747"/>
    </source>
</evidence>
<keyword evidence="8" id="KW-1185">Reference proteome</keyword>
<feature type="non-terminal residue" evidence="7">
    <location>
        <position position="1"/>
    </location>
</feature>
<dbReference type="EMBL" id="KL648097">
    <property type="protein sequence ID" value="KEY72095.1"/>
    <property type="molecule type" value="Genomic_DNA"/>
</dbReference>
<accession>A0A084B3G6</accession>
<gene>
    <name evidence="7" type="ORF">S7711_00111</name>
</gene>
<comment type="catalytic activity">
    <reaction evidence="5">
        <text>glycyl-tRNA(Ala) + H2O = tRNA(Ala) + glycine + H(+)</text>
        <dbReference type="Rhea" id="RHEA:53744"/>
        <dbReference type="Rhea" id="RHEA-COMP:9657"/>
        <dbReference type="Rhea" id="RHEA-COMP:13640"/>
        <dbReference type="ChEBI" id="CHEBI:15377"/>
        <dbReference type="ChEBI" id="CHEBI:15378"/>
        <dbReference type="ChEBI" id="CHEBI:57305"/>
        <dbReference type="ChEBI" id="CHEBI:78442"/>
        <dbReference type="ChEBI" id="CHEBI:78522"/>
        <dbReference type="EC" id="3.1.1.96"/>
    </reaction>
</comment>
<evidence type="ECO:0000313" key="8">
    <source>
        <dbReference type="Proteomes" id="UP000028045"/>
    </source>
</evidence>
<dbReference type="Gene3D" id="3.50.80.10">
    <property type="entry name" value="D-tyrosyl-tRNA(Tyr) deacylase"/>
    <property type="match status" value="1"/>
</dbReference>
<dbReference type="PANTHER" id="PTHR10472:SF5">
    <property type="entry name" value="D-AMINOACYL-TRNA DEACYLASE 1"/>
    <property type="match status" value="1"/>
</dbReference>